<organism evidence="1 2">
    <name type="scientific">Romanomermis culicivorax</name>
    <name type="common">Nematode worm</name>
    <dbReference type="NCBI Taxonomy" id="13658"/>
    <lineage>
        <taxon>Eukaryota</taxon>
        <taxon>Metazoa</taxon>
        <taxon>Ecdysozoa</taxon>
        <taxon>Nematoda</taxon>
        <taxon>Enoplea</taxon>
        <taxon>Dorylaimia</taxon>
        <taxon>Mermithida</taxon>
        <taxon>Mermithoidea</taxon>
        <taxon>Mermithidae</taxon>
        <taxon>Romanomermis</taxon>
    </lineage>
</organism>
<name>A0A915HWI7_ROMCU</name>
<dbReference type="Pfam" id="PF13344">
    <property type="entry name" value="Hydrolase_6"/>
    <property type="match status" value="1"/>
</dbReference>
<evidence type="ECO:0000313" key="1">
    <source>
        <dbReference type="Proteomes" id="UP000887565"/>
    </source>
</evidence>
<dbReference type="GO" id="GO:0016791">
    <property type="term" value="F:phosphatase activity"/>
    <property type="evidence" value="ECO:0007669"/>
    <property type="project" value="TreeGrafter"/>
</dbReference>
<dbReference type="SUPFAM" id="SSF56784">
    <property type="entry name" value="HAD-like"/>
    <property type="match status" value="1"/>
</dbReference>
<dbReference type="AlphaFoldDB" id="A0A915HWI7"/>
<dbReference type="PANTHER" id="PTHR19288:SF46">
    <property type="entry name" value="HALOACID DEHALOGENASE-LIKE HYDROLASE DOMAIN-CONTAINING PROTEIN 2"/>
    <property type="match status" value="1"/>
</dbReference>
<dbReference type="Proteomes" id="UP000887565">
    <property type="component" value="Unplaced"/>
</dbReference>
<dbReference type="GO" id="GO:0005737">
    <property type="term" value="C:cytoplasm"/>
    <property type="evidence" value="ECO:0007669"/>
    <property type="project" value="TreeGrafter"/>
</dbReference>
<accession>A0A915HWI7</accession>
<keyword evidence="1" id="KW-1185">Reference proteome</keyword>
<dbReference type="InterPro" id="IPR023214">
    <property type="entry name" value="HAD_sf"/>
</dbReference>
<dbReference type="InterPro" id="IPR006357">
    <property type="entry name" value="HAD-SF_hydro_IIA"/>
</dbReference>
<sequence length="166" mass="18963">MSRKYAFLIDLSGTLHIEDAVIPGTLHALENLRAIENSHILFVTNTTKQSSRNLHERLNRLDLRIDRGEIFSSLSAARHFLDRYNLEPMLIVEDDVLEDFLPFTRKVSSKDTKEKAVVVGLAPSKFNYEIMNKAFIALMDGAQLIAIHKFFDQKHVVLLPSPFKGR</sequence>
<protein>
    <submittedName>
        <fullName evidence="2">Haloacid dehalogenase-like hydrolase domain-containing protein 2</fullName>
    </submittedName>
</protein>
<dbReference type="InterPro" id="IPR036412">
    <property type="entry name" value="HAD-like_sf"/>
</dbReference>
<dbReference type="PANTHER" id="PTHR19288">
    <property type="entry name" value="4-NITROPHENYLPHOSPHATASE-RELATED"/>
    <property type="match status" value="1"/>
</dbReference>
<evidence type="ECO:0000313" key="2">
    <source>
        <dbReference type="WBParaSite" id="nRc.2.0.1.t05917-RA"/>
    </source>
</evidence>
<dbReference type="WBParaSite" id="nRc.2.0.1.t05917-RA">
    <property type="protein sequence ID" value="nRc.2.0.1.t05917-RA"/>
    <property type="gene ID" value="nRc.2.0.1.g05917"/>
</dbReference>
<proteinExistence type="predicted"/>
<dbReference type="Gene3D" id="3.40.50.1000">
    <property type="entry name" value="HAD superfamily/HAD-like"/>
    <property type="match status" value="1"/>
</dbReference>
<reference evidence="2" key="1">
    <citation type="submission" date="2022-11" db="UniProtKB">
        <authorList>
            <consortium name="WormBaseParasite"/>
        </authorList>
    </citation>
    <scope>IDENTIFICATION</scope>
</reference>